<comment type="caution">
    <text evidence="2">The sequence shown here is derived from an EMBL/GenBank/DDBJ whole genome shotgun (WGS) entry which is preliminary data.</text>
</comment>
<protein>
    <submittedName>
        <fullName evidence="2">Uncharacterized protein</fullName>
    </submittedName>
</protein>
<feature type="compositionally biased region" description="Polar residues" evidence="1">
    <location>
        <begin position="103"/>
        <end position="124"/>
    </location>
</feature>
<dbReference type="RefSeq" id="XP_013262219.1">
    <property type="nucleotide sequence ID" value="XM_013406765.1"/>
</dbReference>
<feature type="compositionally biased region" description="Low complexity" evidence="1">
    <location>
        <begin position="31"/>
        <end position="63"/>
    </location>
</feature>
<accession>A0A072PHL1</accession>
<feature type="compositionally biased region" description="Low complexity" evidence="1">
    <location>
        <begin position="166"/>
        <end position="184"/>
    </location>
</feature>
<reference evidence="2 3" key="1">
    <citation type="submission" date="2013-03" db="EMBL/GenBank/DDBJ databases">
        <title>The Genome Sequence of Exophiala aquamarina CBS 119918.</title>
        <authorList>
            <consortium name="The Broad Institute Genomics Platform"/>
            <person name="Cuomo C."/>
            <person name="de Hoog S."/>
            <person name="Gorbushina A."/>
            <person name="Walker B."/>
            <person name="Young S.K."/>
            <person name="Zeng Q."/>
            <person name="Gargeya S."/>
            <person name="Fitzgerald M."/>
            <person name="Haas B."/>
            <person name="Abouelleil A."/>
            <person name="Allen A.W."/>
            <person name="Alvarado L."/>
            <person name="Arachchi H.M."/>
            <person name="Berlin A.M."/>
            <person name="Chapman S.B."/>
            <person name="Gainer-Dewar J."/>
            <person name="Goldberg J."/>
            <person name="Griggs A."/>
            <person name="Gujja S."/>
            <person name="Hansen M."/>
            <person name="Howarth C."/>
            <person name="Imamovic A."/>
            <person name="Ireland A."/>
            <person name="Larimer J."/>
            <person name="McCowan C."/>
            <person name="Murphy C."/>
            <person name="Pearson M."/>
            <person name="Poon T.W."/>
            <person name="Priest M."/>
            <person name="Roberts A."/>
            <person name="Saif S."/>
            <person name="Shea T."/>
            <person name="Sisk P."/>
            <person name="Sykes S."/>
            <person name="Wortman J."/>
            <person name="Nusbaum C."/>
            <person name="Birren B."/>
        </authorList>
    </citation>
    <scope>NUCLEOTIDE SEQUENCE [LARGE SCALE GENOMIC DNA]</scope>
    <source>
        <strain evidence="2 3">CBS 119918</strain>
    </source>
</reference>
<dbReference type="HOGENOM" id="CLU_1115758_0_0_1"/>
<feature type="compositionally biased region" description="Polar residues" evidence="1">
    <location>
        <begin position="156"/>
        <end position="165"/>
    </location>
</feature>
<dbReference type="OrthoDB" id="5089392at2759"/>
<evidence type="ECO:0000313" key="2">
    <source>
        <dbReference type="EMBL" id="KEF59629.1"/>
    </source>
</evidence>
<evidence type="ECO:0000313" key="3">
    <source>
        <dbReference type="Proteomes" id="UP000027920"/>
    </source>
</evidence>
<feature type="compositionally biased region" description="Low complexity" evidence="1">
    <location>
        <begin position="133"/>
        <end position="149"/>
    </location>
</feature>
<dbReference type="EMBL" id="AMGV01000003">
    <property type="protein sequence ID" value="KEF59629.1"/>
    <property type="molecule type" value="Genomic_DNA"/>
</dbReference>
<dbReference type="VEuPathDB" id="FungiDB:A1O9_04475"/>
<dbReference type="Proteomes" id="UP000027920">
    <property type="component" value="Unassembled WGS sequence"/>
</dbReference>
<organism evidence="2 3">
    <name type="scientific">Exophiala aquamarina CBS 119918</name>
    <dbReference type="NCBI Taxonomy" id="1182545"/>
    <lineage>
        <taxon>Eukaryota</taxon>
        <taxon>Fungi</taxon>
        <taxon>Dikarya</taxon>
        <taxon>Ascomycota</taxon>
        <taxon>Pezizomycotina</taxon>
        <taxon>Eurotiomycetes</taxon>
        <taxon>Chaetothyriomycetidae</taxon>
        <taxon>Chaetothyriales</taxon>
        <taxon>Herpotrichiellaceae</taxon>
        <taxon>Exophiala</taxon>
    </lineage>
</organism>
<evidence type="ECO:0000256" key="1">
    <source>
        <dbReference type="SAM" id="MobiDB-lite"/>
    </source>
</evidence>
<dbReference type="GeneID" id="25279406"/>
<sequence length="249" mass="26880">MAVPSVAGMVHNEVEFQSSSTGDSAYGYQISASPPSLSPSNTLPSLHPHTSNSNSNSTTSNTNIAPSPSKEQSRHHSFPFPFPFPYTRSRSKSPRPPPPTEICSPTSTTFNPLKPIQTQPNPSRKTPIHQHHNTSSSSSSTTSPQQQQQQRRHFSESSVPTLDTTAVTPASLSPLLPPSSVSPTSSPPTSPDTTRRDSRSWIQKKPRNNSGSLSPGGFGRHGDQWLFGGISFTETARGIVTRKASRSRK</sequence>
<keyword evidence="3" id="KW-1185">Reference proteome</keyword>
<dbReference type="AlphaFoldDB" id="A0A072PHL1"/>
<proteinExistence type="predicted"/>
<gene>
    <name evidence="2" type="ORF">A1O9_04475</name>
</gene>
<name>A0A072PHL1_9EURO</name>
<feature type="region of interest" description="Disordered" evidence="1">
    <location>
        <begin position="17"/>
        <end position="225"/>
    </location>
</feature>